<dbReference type="Proteomes" id="UP000652681">
    <property type="component" value="Unassembled WGS sequence"/>
</dbReference>
<reference evidence="1" key="1">
    <citation type="submission" date="2020-09" db="EMBL/GenBank/DDBJ databases">
        <title>Taishania pollutisoli gen. nov., sp. nov., Isolated from Tetrabromobisphenol A-Contaminated Soil.</title>
        <authorList>
            <person name="Chen Q."/>
        </authorList>
    </citation>
    <scope>NUCLEOTIDE SEQUENCE</scope>
    <source>
        <strain evidence="1">CZZ-1</strain>
    </source>
</reference>
<sequence length="416" mass="46172">MKTTTHPSNSVQILPNAQQQGTTSSILQYYKHKIHQLKTSNDLTKNTSVQLRTDADVTGTDVPNRPGDKFTGDVYGDDTSHGDYVAGKAVYSTNTTLAASRSLADILHKKYSTGHMIGVAFAGNVAISSISGSAAGNKKFENASTAIRLTPVGESEVDFSKYIPQEKLDTLPEDVANTVKDEMSKGRSCAAPKLIGHIIDNRLKGPYYMSEVWAHGKDEGGGYDHGELVQSCETCIPLLPFLTEMLDFGNEDESIKTPYDAMVEEKQDALKVRAAKLKAEKETFVEEIDLLMDPDSNTSLFYWVGEGHIDVENALWKVKKTIEETIKGHAKVKIGKKPQEEYNSLFSSDEIKQMLVNHFKSGGFVINWEHLNEENRDIDEVIEHIKAFEVPDTVTVNITKHKDLETWAEENNVTLS</sequence>
<evidence type="ECO:0000313" key="1">
    <source>
        <dbReference type="EMBL" id="MBC9811039.1"/>
    </source>
</evidence>
<dbReference type="EMBL" id="JACVEL010000001">
    <property type="protein sequence ID" value="MBC9811039.1"/>
    <property type="molecule type" value="Genomic_DNA"/>
</dbReference>
<evidence type="ECO:0000313" key="2">
    <source>
        <dbReference type="Proteomes" id="UP000652681"/>
    </source>
</evidence>
<keyword evidence="2" id="KW-1185">Reference proteome</keyword>
<accession>A0A8J6PGS6</accession>
<comment type="caution">
    <text evidence="1">The sequence shown here is derived from an EMBL/GenBank/DDBJ whole genome shotgun (WGS) entry which is preliminary data.</text>
</comment>
<name>A0A8J6PGS6_9FLAO</name>
<organism evidence="1 2">
    <name type="scientific">Taishania pollutisoli</name>
    <dbReference type="NCBI Taxonomy" id="2766479"/>
    <lineage>
        <taxon>Bacteria</taxon>
        <taxon>Pseudomonadati</taxon>
        <taxon>Bacteroidota</taxon>
        <taxon>Flavobacteriia</taxon>
        <taxon>Flavobacteriales</taxon>
        <taxon>Crocinitomicaceae</taxon>
        <taxon>Taishania</taxon>
    </lineage>
</organism>
<gene>
    <name evidence="1" type="ORF">H9Y05_00990</name>
</gene>
<dbReference type="AlphaFoldDB" id="A0A8J6PGS6"/>
<proteinExistence type="predicted"/>
<protein>
    <submittedName>
        <fullName evidence="1">Uncharacterized protein</fullName>
    </submittedName>
</protein>
<dbReference type="RefSeq" id="WP_163492294.1">
    <property type="nucleotide sequence ID" value="NZ_JACVEL010000001.1"/>
</dbReference>